<name>A0A1I8ABG7_9BILA</name>
<keyword evidence="1" id="KW-1185">Reference proteome</keyword>
<accession>A0A1I8ABG7</accession>
<reference evidence="2" key="1">
    <citation type="submission" date="2016-11" db="UniProtKB">
        <authorList>
            <consortium name="WormBaseParasite"/>
        </authorList>
    </citation>
    <scope>IDENTIFICATION</scope>
</reference>
<dbReference type="WBParaSite" id="L893_g4203.t1">
    <property type="protein sequence ID" value="L893_g4203.t1"/>
    <property type="gene ID" value="L893_g4203"/>
</dbReference>
<sequence length="221" mass="24992">MLSLPAQFLTSFTATTYIVSFIRNIRNSPFYQALLWLRPGRMYIYSASNMQERRRRKRESWSEFNARRGYEPGMDLIVLFLKCQTICSLLAAVLSEPYKSPVQVSKIRCYQCNQAKECSSGICYGDVCVKSANFGYVSKGCQNRTGNVYTRSVSSDMIESASAELMQIQEVRCESEVLLGIETKVCYCNDKDFCNAVPSPLSSALVPPLVMTSALLLLWRL</sequence>
<organism evidence="1 2">
    <name type="scientific">Steinernema glaseri</name>
    <dbReference type="NCBI Taxonomy" id="37863"/>
    <lineage>
        <taxon>Eukaryota</taxon>
        <taxon>Metazoa</taxon>
        <taxon>Ecdysozoa</taxon>
        <taxon>Nematoda</taxon>
        <taxon>Chromadorea</taxon>
        <taxon>Rhabditida</taxon>
        <taxon>Tylenchina</taxon>
        <taxon>Panagrolaimomorpha</taxon>
        <taxon>Strongyloidoidea</taxon>
        <taxon>Steinernematidae</taxon>
        <taxon>Steinernema</taxon>
    </lineage>
</organism>
<dbReference type="AlphaFoldDB" id="A0A1I8ABG7"/>
<evidence type="ECO:0000313" key="1">
    <source>
        <dbReference type="Proteomes" id="UP000095287"/>
    </source>
</evidence>
<evidence type="ECO:0000313" key="2">
    <source>
        <dbReference type="WBParaSite" id="L893_g4203.t1"/>
    </source>
</evidence>
<protein>
    <submittedName>
        <fullName evidence="2">Activin_recp domain-containing protein</fullName>
    </submittedName>
</protein>
<proteinExistence type="predicted"/>
<dbReference type="Proteomes" id="UP000095287">
    <property type="component" value="Unplaced"/>
</dbReference>